<dbReference type="Gene3D" id="3.40.1080.10">
    <property type="entry name" value="Glutaconate Coenzyme A-transferase"/>
    <property type="match status" value="1"/>
</dbReference>
<evidence type="ECO:0000256" key="1">
    <source>
        <dbReference type="ARBA" id="ARBA00005612"/>
    </source>
</evidence>
<dbReference type="PROSITE" id="PS01273">
    <property type="entry name" value="COA_TRANSF_1"/>
    <property type="match status" value="1"/>
</dbReference>
<dbReference type="SUPFAM" id="SSF100950">
    <property type="entry name" value="NagB/RpiA/CoA transferase-like"/>
    <property type="match status" value="1"/>
</dbReference>
<dbReference type="InterPro" id="IPR037171">
    <property type="entry name" value="NagB/RpiA_transferase-like"/>
</dbReference>
<dbReference type="SMART" id="SM00882">
    <property type="entry name" value="CoA_trans"/>
    <property type="match status" value="1"/>
</dbReference>
<organism evidence="3 4">
    <name type="scientific">Thalassobius vesicularis</name>
    <dbReference type="NCBI Taxonomy" id="1294297"/>
    <lineage>
        <taxon>Bacteria</taxon>
        <taxon>Pseudomonadati</taxon>
        <taxon>Pseudomonadota</taxon>
        <taxon>Alphaproteobacteria</taxon>
        <taxon>Rhodobacterales</taxon>
        <taxon>Roseobacteraceae</taxon>
        <taxon>Thalassovita</taxon>
    </lineage>
</organism>
<comment type="similarity">
    <text evidence="1">Belongs to the 3-oxoacid CoA-transferase subunit A family.</text>
</comment>
<evidence type="ECO:0000313" key="4">
    <source>
        <dbReference type="Proteomes" id="UP000306113"/>
    </source>
</evidence>
<keyword evidence="2 3" id="KW-0808">Transferase</keyword>
<evidence type="ECO:0000256" key="2">
    <source>
        <dbReference type="ARBA" id="ARBA00022679"/>
    </source>
</evidence>
<dbReference type="Pfam" id="PF01144">
    <property type="entry name" value="CoA_trans"/>
    <property type="match status" value="1"/>
</dbReference>
<comment type="caution">
    <text evidence="3">The sequence shown here is derived from an EMBL/GenBank/DDBJ whole genome shotgun (WGS) entry which is preliminary data.</text>
</comment>
<dbReference type="Proteomes" id="UP000306113">
    <property type="component" value="Unassembled WGS sequence"/>
</dbReference>
<accession>A0A4S3M7W3</accession>
<sequence length="234" mass="25543">MKKVYANAAEALDGVLKDGMLIAAGGFGLCGIPELLLEAIKQSGVKDLTFASNNAGVDDFGIGILLQTRQVKKMISSYVGENAEFMRQYLSGELELEFNPQGTLAERMRAGGAGIPGFYTKTGVGTVIAEGKEVKNWNGQDYILEEGIFADLSIVKAWKADETGNLIFRKTARNFNHPAATCGKICVVEVEEIVPTGSLDPDSIHLPGIYVHRIIQGQHEKRIEQRTTRKREEA</sequence>
<dbReference type="InterPro" id="IPR012792">
    <property type="entry name" value="3-oxoacid_CoA-transf_A"/>
</dbReference>
<dbReference type="RefSeq" id="WP_136339847.1">
    <property type="nucleotide sequence ID" value="NZ_SSMD01000006.1"/>
</dbReference>
<name>A0A4S3M7W3_9RHOB</name>
<dbReference type="GO" id="GO:0008410">
    <property type="term" value="F:CoA-transferase activity"/>
    <property type="evidence" value="ECO:0007669"/>
    <property type="project" value="InterPro"/>
</dbReference>
<dbReference type="NCBIfam" id="TIGR02429">
    <property type="entry name" value="pcaI_scoA_fam"/>
    <property type="match status" value="1"/>
</dbReference>
<keyword evidence="4" id="KW-1185">Reference proteome</keyword>
<dbReference type="InterPro" id="IPR004165">
    <property type="entry name" value="CoA_trans_fam_I"/>
</dbReference>
<dbReference type="OrthoDB" id="9777193at2"/>
<protein>
    <submittedName>
        <fullName evidence="3">CoA transferase subunit A</fullName>
    </submittedName>
</protein>
<dbReference type="PANTHER" id="PTHR13707">
    <property type="entry name" value="KETOACID-COENZYME A TRANSFERASE"/>
    <property type="match status" value="1"/>
</dbReference>
<gene>
    <name evidence="3" type="ORF">E7681_13605</name>
</gene>
<proteinExistence type="inferred from homology"/>
<dbReference type="EMBL" id="SSMD01000006">
    <property type="protein sequence ID" value="THD72952.1"/>
    <property type="molecule type" value="Genomic_DNA"/>
</dbReference>
<dbReference type="InterPro" id="IPR004163">
    <property type="entry name" value="CoA_transf_BS"/>
</dbReference>
<evidence type="ECO:0000313" key="3">
    <source>
        <dbReference type="EMBL" id="THD72952.1"/>
    </source>
</evidence>
<dbReference type="AlphaFoldDB" id="A0A4S3M7W3"/>
<dbReference type="PANTHER" id="PTHR13707:SF60">
    <property type="entry name" value="ACETATE COA-TRANSFERASE SUBUNIT ALPHA"/>
    <property type="match status" value="1"/>
</dbReference>
<reference evidence="3 4" key="1">
    <citation type="submission" date="2019-04" db="EMBL/GenBank/DDBJ databases">
        <title>Draft genome sequence of Youngimonas vesicularis.</title>
        <authorList>
            <person name="Hameed A."/>
        </authorList>
    </citation>
    <scope>NUCLEOTIDE SEQUENCE [LARGE SCALE GENOMIC DNA]</scope>
    <source>
        <strain evidence="3 4">CC-AMW-E</strain>
    </source>
</reference>